<evidence type="ECO:0000313" key="2">
    <source>
        <dbReference type="Proteomes" id="UP000254848"/>
    </source>
</evidence>
<keyword evidence="2" id="KW-1185">Reference proteome</keyword>
<dbReference type="AlphaFoldDB" id="A0A370QRW9"/>
<dbReference type="RefSeq" id="WP_260503133.1">
    <property type="nucleotide sequence ID" value="NZ_QRAP01000004.1"/>
</dbReference>
<comment type="caution">
    <text evidence="1">The sequence shown here is derived from an EMBL/GenBank/DDBJ whole genome shotgun (WGS) entry which is preliminary data.</text>
</comment>
<evidence type="ECO:0000313" key="1">
    <source>
        <dbReference type="EMBL" id="RDK92020.1"/>
    </source>
</evidence>
<accession>A0A370QRW9</accession>
<gene>
    <name evidence="1" type="ORF">C8D90_104172</name>
</gene>
<sequence length="42" mass="4776">MKSKLLSVITVAVVLMLFVWASDGDFATEARNFMRQLLRAVF</sequence>
<organism evidence="1 2">
    <name type="scientific">Enterobacillus tribolii</name>
    <dbReference type="NCBI Taxonomy" id="1487935"/>
    <lineage>
        <taxon>Bacteria</taxon>
        <taxon>Pseudomonadati</taxon>
        <taxon>Pseudomonadota</taxon>
        <taxon>Gammaproteobacteria</taxon>
        <taxon>Enterobacterales</taxon>
        <taxon>Hafniaceae</taxon>
        <taxon>Enterobacillus</taxon>
    </lineage>
</organism>
<reference evidence="1 2" key="1">
    <citation type="submission" date="2018-07" db="EMBL/GenBank/DDBJ databases">
        <title>Genomic Encyclopedia of Type Strains, Phase IV (KMG-IV): sequencing the most valuable type-strain genomes for metagenomic binning, comparative biology and taxonomic classification.</title>
        <authorList>
            <person name="Goeker M."/>
        </authorList>
    </citation>
    <scope>NUCLEOTIDE SEQUENCE [LARGE SCALE GENOMIC DNA]</scope>
    <source>
        <strain evidence="1 2">DSM 103736</strain>
    </source>
</reference>
<name>A0A370QRW9_9GAMM</name>
<dbReference type="EMBL" id="QRAP01000004">
    <property type="protein sequence ID" value="RDK92020.1"/>
    <property type="molecule type" value="Genomic_DNA"/>
</dbReference>
<proteinExistence type="predicted"/>
<dbReference type="Proteomes" id="UP000254848">
    <property type="component" value="Unassembled WGS sequence"/>
</dbReference>
<protein>
    <submittedName>
        <fullName evidence="1">Uncharacterized protein</fullName>
    </submittedName>
</protein>